<keyword evidence="2" id="KW-0813">Transport</keyword>
<dbReference type="InterPro" id="IPR020846">
    <property type="entry name" value="MFS_dom"/>
</dbReference>
<feature type="domain" description="Major facilitator superfamily (MFS) profile" evidence="8">
    <location>
        <begin position="18"/>
        <end position="424"/>
    </location>
</feature>
<evidence type="ECO:0000313" key="10">
    <source>
        <dbReference type="Proteomes" id="UP000183508"/>
    </source>
</evidence>
<feature type="transmembrane region" description="Helical" evidence="7">
    <location>
        <begin position="90"/>
        <end position="115"/>
    </location>
</feature>
<feature type="transmembrane region" description="Helical" evidence="7">
    <location>
        <begin position="14"/>
        <end position="31"/>
    </location>
</feature>
<dbReference type="InterPro" id="IPR000849">
    <property type="entry name" value="Sugar_P_transporter"/>
</dbReference>
<organism evidence="9 10">
    <name type="scientific">Alicyclobacillus macrosporangiidus</name>
    <dbReference type="NCBI Taxonomy" id="392015"/>
    <lineage>
        <taxon>Bacteria</taxon>
        <taxon>Bacillati</taxon>
        <taxon>Bacillota</taxon>
        <taxon>Bacilli</taxon>
        <taxon>Bacillales</taxon>
        <taxon>Alicyclobacillaceae</taxon>
        <taxon>Alicyclobacillus</taxon>
    </lineage>
</organism>
<evidence type="ECO:0000256" key="5">
    <source>
        <dbReference type="ARBA" id="ARBA00022989"/>
    </source>
</evidence>
<keyword evidence="10" id="KW-1185">Reference proteome</keyword>
<evidence type="ECO:0000259" key="8">
    <source>
        <dbReference type="PROSITE" id="PS50850"/>
    </source>
</evidence>
<evidence type="ECO:0000256" key="4">
    <source>
        <dbReference type="ARBA" id="ARBA00022692"/>
    </source>
</evidence>
<accession>A0A1I7GDG5</accession>
<dbReference type="PANTHER" id="PTHR11662:SF399">
    <property type="entry name" value="FI19708P1-RELATED"/>
    <property type="match status" value="1"/>
</dbReference>
<keyword evidence="6 7" id="KW-0472">Membrane</keyword>
<proteinExistence type="predicted"/>
<comment type="subcellular location">
    <subcellularLocation>
        <location evidence="1">Cell membrane</location>
        <topology evidence="1">Multi-pass membrane protein</topology>
    </subcellularLocation>
</comment>
<dbReference type="InterPro" id="IPR050382">
    <property type="entry name" value="MFS_Na/Anion_cotransporter"/>
</dbReference>
<feature type="transmembrane region" description="Helical" evidence="7">
    <location>
        <begin position="149"/>
        <end position="166"/>
    </location>
</feature>
<dbReference type="InterPro" id="IPR011701">
    <property type="entry name" value="MFS"/>
</dbReference>
<keyword evidence="3" id="KW-1003">Cell membrane</keyword>
<dbReference type="STRING" id="392015.SAMN05421543_102148"/>
<feature type="transmembrane region" description="Helical" evidence="7">
    <location>
        <begin position="279"/>
        <end position="300"/>
    </location>
</feature>
<feature type="transmembrane region" description="Helical" evidence="7">
    <location>
        <begin position="239"/>
        <end position="259"/>
    </location>
</feature>
<dbReference type="EMBL" id="FPBV01000002">
    <property type="protein sequence ID" value="SFU46463.1"/>
    <property type="molecule type" value="Genomic_DNA"/>
</dbReference>
<evidence type="ECO:0000256" key="3">
    <source>
        <dbReference type="ARBA" id="ARBA00022475"/>
    </source>
</evidence>
<feature type="transmembrane region" description="Helical" evidence="7">
    <location>
        <begin position="369"/>
        <end position="392"/>
    </location>
</feature>
<dbReference type="InterPro" id="IPR036259">
    <property type="entry name" value="MFS_trans_sf"/>
</dbReference>
<keyword evidence="4 7" id="KW-0812">Transmembrane</keyword>
<dbReference type="PROSITE" id="PS50850">
    <property type="entry name" value="MFS"/>
    <property type="match status" value="1"/>
</dbReference>
<feature type="transmembrane region" description="Helical" evidence="7">
    <location>
        <begin position="172"/>
        <end position="192"/>
    </location>
</feature>
<feature type="transmembrane region" description="Helical" evidence="7">
    <location>
        <begin position="52"/>
        <end position="70"/>
    </location>
</feature>
<evidence type="ECO:0000256" key="6">
    <source>
        <dbReference type="ARBA" id="ARBA00023136"/>
    </source>
</evidence>
<feature type="transmembrane region" description="Helical" evidence="7">
    <location>
        <begin position="312"/>
        <end position="330"/>
    </location>
</feature>
<dbReference type="PANTHER" id="PTHR11662">
    <property type="entry name" value="SOLUTE CARRIER FAMILY 17"/>
    <property type="match status" value="1"/>
</dbReference>
<evidence type="ECO:0000256" key="7">
    <source>
        <dbReference type="SAM" id="Phobius"/>
    </source>
</evidence>
<evidence type="ECO:0000256" key="2">
    <source>
        <dbReference type="ARBA" id="ARBA00022448"/>
    </source>
</evidence>
<dbReference type="GO" id="GO:0022857">
    <property type="term" value="F:transmembrane transporter activity"/>
    <property type="evidence" value="ECO:0007669"/>
    <property type="project" value="InterPro"/>
</dbReference>
<dbReference type="OrthoDB" id="6360at2"/>
<dbReference type="GO" id="GO:0005886">
    <property type="term" value="C:plasma membrane"/>
    <property type="evidence" value="ECO:0007669"/>
    <property type="project" value="UniProtKB-SubCell"/>
</dbReference>
<gene>
    <name evidence="9" type="ORF">SAMN05421543_102148</name>
</gene>
<feature type="transmembrane region" description="Helical" evidence="7">
    <location>
        <begin position="336"/>
        <end position="357"/>
    </location>
</feature>
<dbReference type="CDD" id="cd17319">
    <property type="entry name" value="MFS_ExuT_GudP_like"/>
    <property type="match status" value="1"/>
</dbReference>
<dbReference type="RefSeq" id="WP_074949530.1">
    <property type="nucleotide sequence ID" value="NZ_FPBV01000002.1"/>
</dbReference>
<dbReference type="NCBIfam" id="TIGR00893">
    <property type="entry name" value="2A0114"/>
    <property type="match status" value="1"/>
</dbReference>
<feature type="transmembrane region" description="Helical" evidence="7">
    <location>
        <begin position="398"/>
        <end position="419"/>
    </location>
</feature>
<dbReference type="AlphaFoldDB" id="A0A1I7GDG5"/>
<dbReference type="Proteomes" id="UP000183508">
    <property type="component" value="Unassembled WGS sequence"/>
</dbReference>
<dbReference type="Pfam" id="PF07690">
    <property type="entry name" value="MFS_1"/>
    <property type="match status" value="2"/>
</dbReference>
<dbReference type="Gene3D" id="1.20.1250.20">
    <property type="entry name" value="MFS general substrate transporter like domains"/>
    <property type="match status" value="2"/>
</dbReference>
<dbReference type="SUPFAM" id="SSF103473">
    <property type="entry name" value="MFS general substrate transporter"/>
    <property type="match status" value="1"/>
</dbReference>
<reference evidence="10" key="1">
    <citation type="submission" date="2016-10" db="EMBL/GenBank/DDBJ databases">
        <authorList>
            <person name="Varghese N."/>
        </authorList>
    </citation>
    <scope>NUCLEOTIDE SEQUENCE [LARGE SCALE GENOMIC DNA]</scope>
    <source>
        <strain evidence="10">DSM 17980</strain>
    </source>
</reference>
<dbReference type="PIRSF" id="PIRSF002808">
    <property type="entry name" value="Hexose_phosphate_transp"/>
    <property type="match status" value="1"/>
</dbReference>
<protein>
    <submittedName>
        <fullName evidence="9">MFS transporter, ACS family, glucarate transporter</fullName>
    </submittedName>
</protein>
<evidence type="ECO:0000256" key="1">
    <source>
        <dbReference type="ARBA" id="ARBA00004651"/>
    </source>
</evidence>
<sequence length="443" mass="48504">MGAAVREIQKRTNVRYVILTILFIVTAVNYIDRSIISLAVPTLKKELVIDSVLMGVILSGFSWAYVVMQIPGGWLLDRFGTRRVYGVGLLVWSVCTLLQGFATSFLVLLILRVLLGLAEAPSFPGNSRLTTMWFPQQERGRAVMIYNSAQYFGLALFTPVMAWILTKFGWHSMFSVAGIAGIVLAVIWFIFVRDPQDHPRVNQAEIDHIVEGGGLANVQGQEKVTWAHVRFLLTNRQMIGIYIAQFALNTIVYFFLTWFPTYLVQTRHMSILKAGFMTSITYLAAFVGGIVGGYISDLLLKSGKSLGVARKTPIIIGFLLSSVIVLANFVNSTIAVVLIMATSVFAKGMAGLTWSLVGDMAPKKLIGFSGGLFNTAGNLAGIVIPLLVGYILNTTHSFNGVFIFIAVVVIVAALCYLFVVRPVERLEVPEESPLGSNPVHVGS</sequence>
<keyword evidence="5 7" id="KW-1133">Transmembrane helix</keyword>
<evidence type="ECO:0000313" key="9">
    <source>
        <dbReference type="EMBL" id="SFU46463.1"/>
    </source>
</evidence>
<name>A0A1I7GDG5_9BACL</name>